<dbReference type="KEGG" id="rain:Rai3103_11275"/>
<dbReference type="AlphaFoldDB" id="A0A5Q2FBJ0"/>
<evidence type="ECO:0000313" key="2">
    <source>
        <dbReference type="EMBL" id="QGF24159.1"/>
    </source>
</evidence>
<accession>A0A5Q2FBJ0</accession>
<dbReference type="RefSeq" id="WP_153572688.1">
    <property type="nucleotide sequence ID" value="NZ_CP045725.1"/>
</dbReference>
<keyword evidence="3" id="KW-1185">Reference proteome</keyword>
<gene>
    <name evidence="2" type="ORF">Rai3103_11275</name>
</gene>
<dbReference type="EMBL" id="CP045725">
    <property type="protein sequence ID" value="QGF24159.1"/>
    <property type="molecule type" value="Genomic_DNA"/>
</dbReference>
<feature type="compositionally biased region" description="Acidic residues" evidence="1">
    <location>
        <begin position="47"/>
        <end position="61"/>
    </location>
</feature>
<organism evidence="2 3">
    <name type="scientific">Raineyella fluvialis</name>
    <dbReference type="NCBI Taxonomy" id="2662261"/>
    <lineage>
        <taxon>Bacteria</taxon>
        <taxon>Bacillati</taxon>
        <taxon>Actinomycetota</taxon>
        <taxon>Actinomycetes</taxon>
        <taxon>Propionibacteriales</taxon>
        <taxon>Propionibacteriaceae</taxon>
        <taxon>Raineyella</taxon>
    </lineage>
</organism>
<evidence type="ECO:0000313" key="3">
    <source>
        <dbReference type="Proteomes" id="UP000386847"/>
    </source>
</evidence>
<protein>
    <submittedName>
        <fullName evidence="2">Uncharacterized protein</fullName>
    </submittedName>
</protein>
<dbReference type="Proteomes" id="UP000386847">
    <property type="component" value="Chromosome"/>
</dbReference>
<evidence type="ECO:0000256" key="1">
    <source>
        <dbReference type="SAM" id="MobiDB-lite"/>
    </source>
</evidence>
<reference evidence="2 3" key="1">
    <citation type="submission" date="2019-10" db="EMBL/GenBank/DDBJ databases">
        <title>Genomic analysis of Raineyella sp. CBA3103.</title>
        <authorList>
            <person name="Roh S.W."/>
        </authorList>
    </citation>
    <scope>NUCLEOTIDE SEQUENCE [LARGE SCALE GENOMIC DNA]</scope>
    <source>
        <strain evidence="2 3">CBA3103</strain>
    </source>
</reference>
<sequence length="61" mass="6316">MIPWLLVGLAVVVLGLSVPVARGAFGEMPQPPGDRRRTPPAAVVDDTPADDLTDPDLPDAG</sequence>
<name>A0A5Q2FBJ0_9ACTN</name>
<proteinExistence type="predicted"/>
<feature type="region of interest" description="Disordered" evidence="1">
    <location>
        <begin position="23"/>
        <end position="61"/>
    </location>
</feature>